<dbReference type="Proteomes" id="UP000799536">
    <property type="component" value="Unassembled WGS sequence"/>
</dbReference>
<evidence type="ECO:0000313" key="1">
    <source>
        <dbReference type="EMBL" id="KAF2202492.1"/>
    </source>
</evidence>
<protein>
    <submittedName>
        <fullName evidence="1">Uncharacterized protein</fullName>
    </submittedName>
</protein>
<reference evidence="1" key="1">
    <citation type="journal article" date="2020" name="Stud. Mycol.">
        <title>101 Dothideomycetes genomes: a test case for predicting lifestyles and emergence of pathogens.</title>
        <authorList>
            <person name="Haridas S."/>
            <person name="Albert R."/>
            <person name="Binder M."/>
            <person name="Bloem J."/>
            <person name="Labutti K."/>
            <person name="Salamov A."/>
            <person name="Andreopoulos B."/>
            <person name="Baker S."/>
            <person name="Barry K."/>
            <person name="Bills G."/>
            <person name="Bluhm B."/>
            <person name="Cannon C."/>
            <person name="Castanera R."/>
            <person name="Culley D."/>
            <person name="Daum C."/>
            <person name="Ezra D."/>
            <person name="Gonzalez J."/>
            <person name="Henrissat B."/>
            <person name="Kuo A."/>
            <person name="Liang C."/>
            <person name="Lipzen A."/>
            <person name="Lutzoni F."/>
            <person name="Magnuson J."/>
            <person name="Mondo S."/>
            <person name="Nolan M."/>
            <person name="Ohm R."/>
            <person name="Pangilinan J."/>
            <person name="Park H.-J."/>
            <person name="Ramirez L."/>
            <person name="Alfaro M."/>
            <person name="Sun H."/>
            <person name="Tritt A."/>
            <person name="Yoshinaga Y."/>
            <person name="Zwiers L.-H."/>
            <person name="Turgeon B."/>
            <person name="Goodwin S."/>
            <person name="Spatafora J."/>
            <person name="Crous P."/>
            <person name="Grigoriev I."/>
        </authorList>
    </citation>
    <scope>NUCLEOTIDE SEQUENCE</scope>
    <source>
        <strain evidence="1">ATCC 74209</strain>
    </source>
</reference>
<evidence type="ECO:0000313" key="2">
    <source>
        <dbReference type="Proteomes" id="UP000799536"/>
    </source>
</evidence>
<accession>A0A9P4MTX3</accession>
<name>A0A9P4MTX3_9PLEO</name>
<keyword evidence="2" id="KW-1185">Reference proteome</keyword>
<sequence length="125" mass="14113">MRYGKRKHEPEKNPGKRSFCKTHFAKKTNSIFRTHFSPILKMKPHYYFISFSSFFPGARCPVPSPSFTAPKTSSLLLSSSLGGALVTGAVLSPGTLWEAPLKAMLAKIIFGEYDDRFIRLRPCRQ</sequence>
<dbReference type="AlphaFoldDB" id="A0A9P4MTX3"/>
<dbReference type="EMBL" id="ML993935">
    <property type="protein sequence ID" value="KAF2202492.1"/>
    <property type="molecule type" value="Genomic_DNA"/>
</dbReference>
<comment type="caution">
    <text evidence="1">The sequence shown here is derived from an EMBL/GenBank/DDBJ whole genome shotgun (WGS) entry which is preliminary data.</text>
</comment>
<organism evidence="1 2">
    <name type="scientific">Delitschia confertaspora ATCC 74209</name>
    <dbReference type="NCBI Taxonomy" id="1513339"/>
    <lineage>
        <taxon>Eukaryota</taxon>
        <taxon>Fungi</taxon>
        <taxon>Dikarya</taxon>
        <taxon>Ascomycota</taxon>
        <taxon>Pezizomycotina</taxon>
        <taxon>Dothideomycetes</taxon>
        <taxon>Pleosporomycetidae</taxon>
        <taxon>Pleosporales</taxon>
        <taxon>Delitschiaceae</taxon>
        <taxon>Delitschia</taxon>
    </lineage>
</organism>
<proteinExistence type="predicted"/>
<gene>
    <name evidence="1" type="ORF">GQ43DRAFT_310636</name>
</gene>